<organism evidence="2 3">
    <name type="scientific">Polaribacter irgensii 23-P</name>
    <dbReference type="NCBI Taxonomy" id="313594"/>
    <lineage>
        <taxon>Bacteria</taxon>
        <taxon>Pseudomonadati</taxon>
        <taxon>Bacteroidota</taxon>
        <taxon>Flavobacteriia</taxon>
        <taxon>Flavobacteriales</taxon>
        <taxon>Flavobacteriaceae</taxon>
    </lineage>
</organism>
<feature type="transmembrane region" description="Helical" evidence="1">
    <location>
        <begin position="36"/>
        <end position="56"/>
    </location>
</feature>
<protein>
    <submittedName>
        <fullName evidence="2">Uncharacterized protein</fullName>
    </submittedName>
</protein>
<dbReference type="HOGENOM" id="CLU_2900327_0_0_10"/>
<keyword evidence="1" id="KW-1133">Transmembrane helix</keyword>
<dbReference type="EMBL" id="AAOG01000002">
    <property type="protein sequence ID" value="EAR12428.1"/>
    <property type="molecule type" value="Genomic_DNA"/>
</dbReference>
<evidence type="ECO:0000313" key="3">
    <source>
        <dbReference type="Proteomes" id="UP000003053"/>
    </source>
</evidence>
<keyword evidence="3" id="KW-1185">Reference proteome</keyword>
<accession>A4BZ35</accession>
<keyword evidence="1" id="KW-0812">Transmembrane</keyword>
<comment type="caution">
    <text evidence="2">The sequence shown here is derived from an EMBL/GenBank/DDBJ whole genome shotgun (WGS) entry which is preliminary data.</text>
</comment>
<dbReference type="STRING" id="313594.PI23P_07380"/>
<sequence length="62" mass="7047">MKKKYKFLLLLSNLGLFFFILNIFSGMIIFEYEKTNGIVIFICCLFNSAIAVTSAIKGTKDN</sequence>
<evidence type="ECO:0000313" key="2">
    <source>
        <dbReference type="EMBL" id="EAR12428.1"/>
    </source>
</evidence>
<reference evidence="2 3" key="1">
    <citation type="submission" date="2006-02" db="EMBL/GenBank/DDBJ databases">
        <authorList>
            <person name="Murray A."/>
            <person name="Staley J."/>
            <person name="Ferriera S."/>
            <person name="Johnson J."/>
            <person name="Kravitz S."/>
            <person name="Halpern A."/>
            <person name="Remington K."/>
            <person name="Beeson K."/>
            <person name="Tran B."/>
            <person name="Rogers Y.-H."/>
            <person name="Friedman R."/>
            <person name="Venter J.C."/>
        </authorList>
    </citation>
    <scope>NUCLEOTIDE SEQUENCE [LARGE SCALE GENOMIC DNA]</scope>
    <source>
        <strain evidence="2 3">23-P</strain>
    </source>
</reference>
<dbReference type="Proteomes" id="UP000003053">
    <property type="component" value="Unassembled WGS sequence"/>
</dbReference>
<proteinExistence type="predicted"/>
<dbReference type="AlphaFoldDB" id="A4BZ35"/>
<gene>
    <name evidence="2" type="ORF">PI23P_07380</name>
</gene>
<name>A4BZ35_9FLAO</name>
<dbReference type="RefSeq" id="WP_004570096.1">
    <property type="nucleotide sequence ID" value="NZ_CH724148.1"/>
</dbReference>
<keyword evidence="1" id="KW-0472">Membrane</keyword>
<feature type="transmembrane region" description="Helical" evidence="1">
    <location>
        <begin position="7"/>
        <end position="30"/>
    </location>
</feature>
<evidence type="ECO:0000256" key="1">
    <source>
        <dbReference type="SAM" id="Phobius"/>
    </source>
</evidence>